<keyword evidence="4" id="KW-0276">Fatty acid metabolism</keyword>
<comment type="caution">
    <text evidence="9">The sequence shown here is derived from an EMBL/GenBank/DDBJ whole genome shotgun (WGS) entry which is preliminary data.</text>
</comment>
<evidence type="ECO:0000256" key="4">
    <source>
        <dbReference type="ARBA" id="ARBA00022832"/>
    </source>
</evidence>
<evidence type="ECO:0000313" key="10">
    <source>
        <dbReference type="Proteomes" id="UP001197093"/>
    </source>
</evidence>
<evidence type="ECO:0000256" key="1">
    <source>
        <dbReference type="ARBA" id="ARBA00004275"/>
    </source>
</evidence>
<dbReference type="GO" id="GO:0051750">
    <property type="term" value="F:delta(3,5)-delta(2,4)-dienoyl-CoA isomerase activity"/>
    <property type="evidence" value="ECO:0007669"/>
    <property type="project" value="TreeGrafter"/>
</dbReference>
<dbReference type="PANTHER" id="PTHR43149">
    <property type="entry name" value="ENOYL-COA HYDRATASE"/>
    <property type="match status" value="1"/>
</dbReference>
<keyword evidence="5" id="KW-0007">Acetylation</keyword>
<dbReference type="InterPro" id="IPR014748">
    <property type="entry name" value="Enoyl-CoA_hydra_C"/>
</dbReference>
<dbReference type="Proteomes" id="UP001197093">
    <property type="component" value="Unassembled WGS sequence"/>
</dbReference>
<comment type="subcellular location">
    <subcellularLocation>
        <location evidence="1">Peroxisome</location>
    </subcellularLocation>
</comment>
<comment type="pathway">
    <text evidence="2">Lipid metabolism; fatty acid beta-oxidation.</text>
</comment>
<dbReference type="FunFam" id="3.90.226.10:FF:000024">
    <property type="entry name" value="Delta3,5-delta2,4-dienoyl-CoA isomerase"/>
    <property type="match status" value="1"/>
</dbReference>
<dbReference type="GO" id="GO:0005739">
    <property type="term" value="C:mitochondrion"/>
    <property type="evidence" value="ECO:0007669"/>
    <property type="project" value="TreeGrafter"/>
</dbReference>
<protein>
    <submittedName>
        <fullName evidence="9">Uncharacterized protein</fullName>
    </submittedName>
</protein>
<dbReference type="Pfam" id="PF00378">
    <property type="entry name" value="ECH_1"/>
    <property type="match status" value="1"/>
</dbReference>
<dbReference type="CDD" id="cd06558">
    <property type="entry name" value="crotonase-like"/>
    <property type="match status" value="1"/>
</dbReference>
<proteinExistence type="inferred from homology"/>
<dbReference type="AlphaFoldDB" id="A0AAD4EZL3"/>
<keyword evidence="10" id="KW-1185">Reference proteome</keyword>
<dbReference type="InterPro" id="IPR045002">
    <property type="entry name" value="Ech1-like"/>
</dbReference>
<evidence type="ECO:0000256" key="3">
    <source>
        <dbReference type="ARBA" id="ARBA00005254"/>
    </source>
</evidence>
<dbReference type="InterPro" id="IPR029045">
    <property type="entry name" value="ClpP/crotonase-like_dom_sf"/>
</dbReference>
<dbReference type="EMBL" id="JAHCVI010000002">
    <property type="protein sequence ID" value="KAG7288682.1"/>
    <property type="molecule type" value="Genomic_DNA"/>
</dbReference>
<evidence type="ECO:0000256" key="2">
    <source>
        <dbReference type="ARBA" id="ARBA00005005"/>
    </source>
</evidence>
<organism evidence="9 10">
    <name type="scientific">Staphylotrichum longicolle</name>
    <dbReference type="NCBI Taxonomy" id="669026"/>
    <lineage>
        <taxon>Eukaryota</taxon>
        <taxon>Fungi</taxon>
        <taxon>Dikarya</taxon>
        <taxon>Ascomycota</taxon>
        <taxon>Pezizomycotina</taxon>
        <taxon>Sordariomycetes</taxon>
        <taxon>Sordariomycetidae</taxon>
        <taxon>Sordariales</taxon>
        <taxon>Chaetomiaceae</taxon>
        <taxon>Staphylotrichum</taxon>
    </lineage>
</organism>
<dbReference type="SUPFAM" id="SSF52096">
    <property type="entry name" value="ClpP/crotonase"/>
    <property type="match status" value="1"/>
</dbReference>
<accession>A0AAD4EZL3</accession>
<evidence type="ECO:0000256" key="7">
    <source>
        <dbReference type="ARBA" id="ARBA00023140"/>
    </source>
</evidence>
<comment type="similarity">
    <text evidence="3">Belongs to the enoyl-CoA hydratase/isomerase family.</text>
</comment>
<dbReference type="InterPro" id="IPR001753">
    <property type="entry name" value="Enoyl-CoA_hydra/iso"/>
</dbReference>
<dbReference type="PANTHER" id="PTHR43149:SF1">
    <property type="entry name" value="DELTA(3,5)-DELTA(2,4)-DIENOYL-COA ISOMERASE, MITOCHONDRIAL"/>
    <property type="match status" value="1"/>
</dbReference>
<dbReference type="FunFam" id="1.10.12.10:FF:000004">
    <property type="entry name" value="Delta3,5-delta2,4-dienoyl-CoA isomerase"/>
    <property type="match status" value="1"/>
</dbReference>
<dbReference type="GO" id="GO:0006631">
    <property type="term" value="P:fatty acid metabolic process"/>
    <property type="evidence" value="ECO:0007669"/>
    <property type="project" value="UniProtKB-KW"/>
</dbReference>
<keyword evidence="7" id="KW-0576">Peroxisome</keyword>
<reference evidence="9" key="1">
    <citation type="submission" date="2023-02" db="EMBL/GenBank/DDBJ databases">
        <authorList>
            <person name="Palmer J.M."/>
        </authorList>
    </citation>
    <scope>NUCLEOTIDE SEQUENCE</scope>
    <source>
        <strain evidence="9">FW57</strain>
    </source>
</reference>
<evidence type="ECO:0000256" key="6">
    <source>
        <dbReference type="ARBA" id="ARBA00023098"/>
    </source>
</evidence>
<name>A0AAD4EZL3_9PEZI</name>
<keyword evidence="6" id="KW-0443">Lipid metabolism</keyword>
<evidence type="ECO:0000256" key="5">
    <source>
        <dbReference type="ARBA" id="ARBA00022990"/>
    </source>
</evidence>
<evidence type="ECO:0000313" key="9">
    <source>
        <dbReference type="EMBL" id="KAG7288682.1"/>
    </source>
</evidence>
<dbReference type="Gene3D" id="1.10.12.10">
    <property type="entry name" value="Lyase 2-enoyl-coa Hydratase, Chain A, domain 2"/>
    <property type="match status" value="1"/>
</dbReference>
<dbReference type="Gene3D" id="3.90.226.10">
    <property type="entry name" value="2-enoyl-CoA Hydratase, Chain A, domain 1"/>
    <property type="match status" value="1"/>
</dbReference>
<dbReference type="GO" id="GO:0005777">
    <property type="term" value="C:peroxisome"/>
    <property type="evidence" value="ECO:0007669"/>
    <property type="project" value="UniProtKB-SubCell"/>
</dbReference>
<keyword evidence="8" id="KW-0413">Isomerase</keyword>
<gene>
    <name evidence="9" type="ORF">NEMBOFW57_005038</name>
</gene>
<evidence type="ECO:0000256" key="8">
    <source>
        <dbReference type="ARBA" id="ARBA00023235"/>
    </source>
</evidence>
<sequence length="287" mass="30616">MSQSQQQALAAYSGYTHFIITSPAPLVAHVEINRPGKLNAFYEAMWVELRQVFRQLSTDPDVRAVVLSGAGDRAFTAGLDVTAASEGGVLSAEGLDGARKAAKMRRYIEEFQGCISAIERCEKPVICVMHGISIGLAIDMSCCADIRVCAKDTRFSVKEVDIGLAADIGTLARLPKVVGSQSWVKDVCLTARDFGAAEALAVGFVSQVHESKAAALAAAVKTAAFIASKSPVAVQGTKELLNHSRDHTVEDNLRYTGVWNAAALQTDDVAAALMSGLQKMKPTFEKL</sequence>